<dbReference type="Proteomes" id="UP001346149">
    <property type="component" value="Unassembled WGS sequence"/>
</dbReference>
<dbReference type="GO" id="GO:0007346">
    <property type="term" value="P:regulation of mitotic cell cycle"/>
    <property type="evidence" value="ECO:0007669"/>
    <property type="project" value="InterPro"/>
</dbReference>
<comment type="caution">
    <text evidence="1">The sequence shown here is derived from an EMBL/GenBank/DDBJ whole genome shotgun (WGS) entry which is preliminary data.</text>
</comment>
<proteinExistence type="predicted"/>
<sequence>MSFHMTRRFVSVLQRFQFWEKMDKRVTLGASILQDENLNIKQKKSAAGLRILRTAPMKKGGVELVTRRALNDITNKSSSVRQEVHLKKRGSSEEEICKANHKGFIMEEERFLHDHSKCIEAQRAAVDTFQLDLVLPGHDSKCRSDGPDSEQAKGKLPWQFDEAVEFVLNQEN</sequence>
<gene>
    <name evidence="1" type="ORF">SAY86_022743</name>
</gene>
<dbReference type="InterPro" id="IPR039326">
    <property type="entry name" value="Patronus"/>
</dbReference>
<dbReference type="PANTHER" id="PTHR35125">
    <property type="entry name" value="NEURON NAVIGATOR 1-LIKE-RELATED"/>
    <property type="match status" value="1"/>
</dbReference>
<protein>
    <submittedName>
        <fullName evidence="1">Uncharacterized protein</fullName>
    </submittedName>
</protein>
<dbReference type="PANTHER" id="PTHR35125:SF1">
    <property type="entry name" value="PROTEIN PATRONUS 2"/>
    <property type="match status" value="1"/>
</dbReference>
<dbReference type="AlphaFoldDB" id="A0AAN7M643"/>
<evidence type="ECO:0000313" key="2">
    <source>
        <dbReference type="Proteomes" id="UP001346149"/>
    </source>
</evidence>
<organism evidence="1 2">
    <name type="scientific">Trapa natans</name>
    <name type="common">Water chestnut</name>
    <dbReference type="NCBI Taxonomy" id="22666"/>
    <lineage>
        <taxon>Eukaryota</taxon>
        <taxon>Viridiplantae</taxon>
        <taxon>Streptophyta</taxon>
        <taxon>Embryophyta</taxon>
        <taxon>Tracheophyta</taxon>
        <taxon>Spermatophyta</taxon>
        <taxon>Magnoliopsida</taxon>
        <taxon>eudicotyledons</taxon>
        <taxon>Gunneridae</taxon>
        <taxon>Pentapetalae</taxon>
        <taxon>rosids</taxon>
        <taxon>malvids</taxon>
        <taxon>Myrtales</taxon>
        <taxon>Lythraceae</taxon>
        <taxon>Trapa</taxon>
    </lineage>
</organism>
<accession>A0AAN7M643</accession>
<evidence type="ECO:0000313" key="1">
    <source>
        <dbReference type="EMBL" id="KAK4792308.1"/>
    </source>
</evidence>
<keyword evidence="2" id="KW-1185">Reference proteome</keyword>
<dbReference type="EMBL" id="JAXQNO010000008">
    <property type="protein sequence ID" value="KAK4792308.1"/>
    <property type="molecule type" value="Genomic_DNA"/>
</dbReference>
<reference evidence="1 2" key="1">
    <citation type="journal article" date="2023" name="Hortic Res">
        <title>Pangenome of water caltrop reveals structural variations and asymmetric subgenome divergence after allopolyploidization.</title>
        <authorList>
            <person name="Zhang X."/>
            <person name="Chen Y."/>
            <person name="Wang L."/>
            <person name="Yuan Y."/>
            <person name="Fang M."/>
            <person name="Shi L."/>
            <person name="Lu R."/>
            <person name="Comes H.P."/>
            <person name="Ma Y."/>
            <person name="Chen Y."/>
            <person name="Huang G."/>
            <person name="Zhou Y."/>
            <person name="Zheng Z."/>
            <person name="Qiu Y."/>
        </authorList>
    </citation>
    <scope>NUCLEOTIDE SEQUENCE [LARGE SCALE GENOMIC DNA]</scope>
    <source>
        <strain evidence="1">F231</strain>
    </source>
</reference>
<name>A0AAN7M643_TRANT</name>